<dbReference type="RefSeq" id="WP_245030672.1">
    <property type="nucleotide sequence ID" value="NZ_CP095075.1"/>
</dbReference>
<dbReference type="Gene3D" id="1.10.260.40">
    <property type="entry name" value="lambda repressor-like DNA-binding domains"/>
    <property type="match status" value="1"/>
</dbReference>
<dbReference type="CDD" id="cd00093">
    <property type="entry name" value="HTH_XRE"/>
    <property type="match status" value="1"/>
</dbReference>
<proteinExistence type="predicted"/>
<protein>
    <submittedName>
        <fullName evidence="2">Helix-turn-helix domain-containing protein</fullName>
    </submittedName>
</protein>
<evidence type="ECO:0000259" key="1">
    <source>
        <dbReference type="PROSITE" id="PS50943"/>
    </source>
</evidence>
<dbReference type="Proteomes" id="UP000830326">
    <property type="component" value="Chromosome"/>
</dbReference>
<gene>
    <name evidence="2" type="ORF">MUO15_15910</name>
</gene>
<evidence type="ECO:0000313" key="2">
    <source>
        <dbReference type="EMBL" id="UOR11068.1"/>
    </source>
</evidence>
<dbReference type="Pfam" id="PF01381">
    <property type="entry name" value="HTH_3"/>
    <property type="match status" value="1"/>
</dbReference>
<accession>A0ABY4H9F4</accession>
<name>A0ABY4H9F4_9BACI</name>
<sequence length="189" mass="21685">MNYYLTKDVMGVIKIREWLIQLRKERNLTQQQVAKGAFIDRAYYAQIETSTRNPSIAVASQIANFLHVNPYLSFSAHLSEPFRIALLHSPVIVAHCDLELKYTWMFNPDPDFDTNLVIGKRDDHSDLNDGITELMELKRKVIETEATIHRRILFPLSTGHTEYYIFGQPLYNDEGKVLGAATTSTELLP</sequence>
<dbReference type="InterPro" id="IPR001387">
    <property type="entry name" value="Cro/C1-type_HTH"/>
</dbReference>
<dbReference type="SUPFAM" id="SSF47413">
    <property type="entry name" value="lambda repressor-like DNA-binding domains"/>
    <property type="match status" value="1"/>
</dbReference>
<keyword evidence="3" id="KW-1185">Reference proteome</keyword>
<feature type="domain" description="HTH cro/C1-type" evidence="1">
    <location>
        <begin position="19"/>
        <end position="73"/>
    </location>
</feature>
<dbReference type="InterPro" id="IPR010982">
    <property type="entry name" value="Lambda_DNA-bd_dom_sf"/>
</dbReference>
<reference evidence="2" key="1">
    <citation type="submission" date="2022-04" db="EMBL/GenBank/DDBJ databases">
        <title>Halobacillus sp. isolated from saltern.</title>
        <authorList>
            <person name="Won M."/>
            <person name="Lee C.-M."/>
            <person name="Woen H.-Y."/>
            <person name="Kwon S.-W."/>
        </authorList>
    </citation>
    <scope>NUCLEOTIDE SEQUENCE</scope>
    <source>
        <strain evidence="2">SSHM10-5</strain>
    </source>
</reference>
<dbReference type="SMART" id="SM00530">
    <property type="entry name" value="HTH_XRE"/>
    <property type="match status" value="1"/>
</dbReference>
<organism evidence="2 3">
    <name type="scientific">Halobacillus amylolyticus</name>
    <dbReference type="NCBI Taxonomy" id="2932259"/>
    <lineage>
        <taxon>Bacteria</taxon>
        <taxon>Bacillati</taxon>
        <taxon>Bacillota</taxon>
        <taxon>Bacilli</taxon>
        <taxon>Bacillales</taxon>
        <taxon>Bacillaceae</taxon>
        <taxon>Halobacillus</taxon>
    </lineage>
</organism>
<dbReference type="PROSITE" id="PS50943">
    <property type="entry name" value="HTH_CROC1"/>
    <property type="match status" value="1"/>
</dbReference>
<dbReference type="EMBL" id="CP095075">
    <property type="protein sequence ID" value="UOR11068.1"/>
    <property type="molecule type" value="Genomic_DNA"/>
</dbReference>
<evidence type="ECO:0000313" key="3">
    <source>
        <dbReference type="Proteomes" id="UP000830326"/>
    </source>
</evidence>